<proteinExistence type="predicted"/>
<protein>
    <submittedName>
        <fullName evidence="3">Histidine phosphatase family protein</fullName>
    </submittedName>
</protein>
<dbReference type="PANTHER" id="PTHR48100">
    <property type="entry name" value="BROAD-SPECIFICITY PHOSPHATASE YOR283W-RELATED"/>
    <property type="match status" value="1"/>
</dbReference>
<evidence type="ECO:0000256" key="2">
    <source>
        <dbReference type="PIRSR" id="PIRSR613078-2"/>
    </source>
</evidence>
<feature type="active site" description="Proton donor/acceptor" evidence="1">
    <location>
        <position position="83"/>
    </location>
</feature>
<dbReference type="AlphaFoldDB" id="A0A5C8NL75"/>
<dbReference type="InterPro" id="IPR001345">
    <property type="entry name" value="PG/BPGM_mutase_AS"/>
</dbReference>
<dbReference type="InterPro" id="IPR050275">
    <property type="entry name" value="PGM_Phosphatase"/>
</dbReference>
<evidence type="ECO:0000313" key="4">
    <source>
        <dbReference type="Proteomes" id="UP000321571"/>
    </source>
</evidence>
<dbReference type="GO" id="GO:0016791">
    <property type="term" value="F:phosphatase activity"/>
    <property type="evidence" value="ECO:0007669"/>
    <property type="project" value="TreeGrafter"/>
</dbReference>
<feature type="binding site" evidence="2">
    <location>
        <position position="59"/>
    </location>
    <ligand>
        <name>substrate</name>
    </ligand>
</feature>
<dbReference type="Proteomes" id="UP000321571">
    <property type="component" value="Unassembled WGS sequence"/>
</dbReference>
<feature type="active site" description="Tele-phosphohistidine intermediate" evidence="1">
    <location>
        <position position="10"/>
    </location>
</feature>
<dbReference type="PANTHER" id="PTHR48100:SF62">
    <property type="entry name" value="GLUCOSYL-3-PHOSPHOGLYCERATE PHOSPHATASE"/>
    <property type="match status" value="1"/>
</dbReference>
<dbReference type="SUPFAM" id="SSF53254">
    <property type="entry name" value="Phosphoglycerate mutase-like"/>
    <property type="match status" value="1"/>
</dbReference>
<dbReference type="GO" id="GO:0005737">
    <property type="term" value="C:cytoplasm"/>
    <property type="evidence" value="ECO:0007669"/>
    <property type="project" value="TreeGrafter"/>
</dbReference>
<dbReference type="InterPro" id="IPR013078">
    <property type="entry name" value="His_Pase_superF_clade-1"/>
</dbReference>
<keyword evidence="4" id="KW-1185">Reference proteome</keyword>
<dbReference type="SMART" id="SM00855">
    <property type="entry name" value="PGAM"/>
    <property type="match status" value="1"/>
</dbReference>
<dbReference type="EMBL" id="VDUX01000002">
    <property type="protein sequence ID" value="TXL61876.1"/>
    <property type="molecule type" value="Genomic_DNA"/>
</dbReference>
<evidence type="ECO:0000256" key="1">
    <source>
        <dbReference type="PIRSR" id="PIRSR613078-1"/>
    </source>
</evidence>
<dbReference type="Pfam" id="PF00300">
    <property type="entry name" value="His_Phos_1"/>
    <property type="match status" value="1"/>
</dbReference>
<reference evidence="3 4" key="1">
    <citation type="submission" date="2019-06" db="EMBL/GenBank/DDBJ databases">
        <title>Aeromicrobium sp. nov., isolated from a maize field.</title>
        <authorList>
            <person name="Lin S.-Y."/>
            <person name="Tsai C.-F."/>
            <person name="Young C.-C."/>
        </authorList>
    </citation>
    <scope>NUCLEOTIDE SEQUENCE [LARGE SCALE GENOMIC DNA]</scope>
    <source>
        <strain evidence="3 4">CC-CFT486</strain>
    </source>
</reference>
<evidence type="ECO:0000313" key="3">
    <source>
        <dbReference type="EMBL" id="TXL61876.1"/>
    </source>
</evidence>
<dbReference type="CDD" id="cd07067">
    <property type="entry name" value="HP_PGM_like"/>
    <property type="match status" value="1"/>
</dbReference>
<name>A0A5C8NL75_9ACTN</name>
<feature type="binding site" evidence="2">
    <location>
        <begin position="9"/>
        <end position="16"/>
    </location>
    <ligand>
        <name>substrate</name>
    </ligand>
</feature>
<accession>A0A5C8NL75</accession>
<gene>
    <name evidence="3" type="ORF">FHP06_03900</name>
</gene>
<sequence>MTRRIIVWRHGQTAWNAARRVQGQTDVPLDSLGRQQAFEAGARLASLQPTRIVSSDLSRASDTATALAEVCGVPVETDPRLREMQFGAREGLTWDEAWAQMPEAMAAWLDGDESKVEGSETHAQAGERFAAALHEHADALGADELLVVVAHGAVSRVGTCAFVGLPEDSWGAFGALGNCAWIALEEVRVGSRLRWRIVEWNAGTLPEPVLSDDD</sequence>
<comment type="caution">
    <text evidence="3">The sequence shown here is derived from an EMBL/GenBank/DDBJ whole genome shotgun (WGS) entry which is preliminary data.</text>
</comment>
<dbReference type="Gene3D" id="3.40.50.1240">
    <property type="entry name" value="Phosphoglycerate mutase-like"/>
    <property type="match status" value="1"/>
</dbReference>
<dbReference type="PROSITE" id="PS00175">
    <property type="entry name" value="PG_MUTASE"/>
    <property type="match status" value="1"/>
</dbReference>
<dbReference type="RefSeq" id="WP_147684024.1">
    <property type="nucleotide sequence ID" value="NZ_VDUX01000002.1"/>
</dbReference>
<dbReference type="InterPro" id="IPR029033">
    <property type="entry name" value="His_PPase_superfam"/>
</dbReference>
<dbReference type="OrthoDB" id="4697614at2"/>
<organism evidence="3 4">
    <name type="scientific">Aeromicrobium terrae</name>
    <dbReference type="NCBI Taxonomy" id="2498846"/>
    <lineage>
        <taxon>Bacteria</taxon>
        <taxon>Bacillati</taxon>
        <taxon>Actinomycetota</taxon>
        <taxon>Actinomycetes</taxon>
        <taxon>Propionibacteriales</taxon>
        <taxon>Nocardioidaceae</taxon>
        <taxon>Aeromicrobium</taxon>
    </lineage>
</organism>